<dbReference type="InterPro" id="IPR049708">
    <property type="entry name" value="PP0621-like"/>
</dbReference>
<dbReference type="EMBL" id="SMBX01000008">
    <property type="protein sequence ID" value="TCU95170.1"/>
    <property type="molecule type" value="Genomic_DNA"/>
</dbReference>
<dbReference type="Proteomes" id="UP000294692">
    <property type="component" value="Unassembled WGS sequence"/>
</dbReference>
<proteinExistence type="predicted"/>
<protein>
    <recommendedName>
        <fullName evidence="4">MYND finger</fullName>
    </recommendedName>
</protein>
<gene>
    <name evidence="2" type="ORF">EV686_10812</name>
</gene>
<dbReference type="RefSeq" id="WP_132477620.1">
    <property type="nucleotide sequence ID" value="NZ_JBHRVM010000001.1"/>
</dbReference>
<accession>A0A4R3UW01</accession>
<name>A0A4R3UW01_9BURK</name>
<evidence type="ECO:0000313" key="3">
    <source>
        <dbReference type="Proteomes" id="UP000294692"/>
    </source>
</evidence>
<reference evidence="2 3" key="1">
    <citation type="submission" date="2019-03" db="EMBL/GenBank/DDBJ databases">
        <title>Genomic Encyclopedia of Type Strains, Phase IV (KMG-IV): sequencing the most valuable type-strain genomes for metagenomic binning, comparative biology and taxonomic classification.</title>
        <authorList>
            <person name="Goeker M."/>
        </authorList>
    </citation>
    <scope>NUCLEOTIDE SEQUENCE [LARGE SCALE GENOMIC DNA]</scope>
    <source>
        <strain evidence="2 3">DSM 100048</strain>
    </source>
</reference>
<dbReference type="NCBIfam" id="NF041023">
    <property type="entry name" value="PP0621_fam"/>
    <property type="match status" value="1"/>
</dbReference>
<evidence type="ECO:0008006" key="4">
    <source>
        <dbReference type="Google" id="ProtNLM"/>
    </source>
</evidence>
<sequence>MGKLIFWFLVILFALFAARLLVRSQMTPPTEKRPAPRGKNDKRQAESMVRCAHCGIHLPRSEAILSDGQTWCSQDHARLGMKQ</sequence>
<dbReference type="OrthoDB" id="9814432at2"/>
<evidence type="ECO:0000256" key="1">
    <source>
        <dbReference type="SAM" id="MobiDB-lite"/>
    </source>
</evidence>
<evidence type="ECO:0000313" key="2">
    <source>
        <dbReference type="EMBL" id="TCU95170.1"/>
    </source>
</evidence>
<keyword evidence="3" id="KW-1185">Reference proteome</keyword>
<feature type="region of interest" description="Disordered" evidence="1">
    <location>
        <begin position="27"/>
        <end position="46"/>
    </location>
</feature>
<organism evidence="2 3">
    <name type="scientific">Paracandidimonas soli</name>
    <dbReference type="NCBI Taxonomy" id="1917182"/>
    <lineage>
        <taxon>Bacteria</taxon>
        <taxon>Pseudomonadati</taxon>
        <taxon>Pseudomonadota</taxon>
        <taxon>Betaproteobacteria</taxon>
        <taxon>Burkholderiales</taxon>
        <taxon>Alcaligenaceae</taxon>
        <taxon>Paracandidimonas</taxon>
    </lineage>
</organism>
<dbReference type="AlphaFoldDB" id="A0A4R3UW01"/>
<comment type="caution">
    <text evidence="2">The sequence shown here is derived from an EMBL/GenBank/DDBJ whole genome shotgun (WGS) entry which is preliminary data.</text>
</comment>
<feature type="compositionally biased region" description="Basic and acidic residues" evidence="1">
    <location>
        <begin position="30"/>
        <end position="45"/>
    </location>
</feature>